<evidence type="ECO:0000313" key="2">
    <source>
        <dbReference type="Proteomes" id="UP000053257"/>
    </source>
</evidence>
<name>A0A0C3S6V8_PHLG1</name>
<accession>A0A0C3S6V8</accession>
<dbReference type="Proteomes" id="UP000053257">
    <property type="component" value="Unassembled WGS sequence"/>
</dbReference>
<evidence type="ECO:0000313" key="1">
    <source>
        <dbReference type="EMBL" id="KIP12076.1"/>
    </source>
</evidence>
<dbReference type="AlphaFoldDB" id="A0A0C3S6V8"/>
<dbReference type="HOGENOM" id="CLU_2109888_0_0_1"/>
<keyword evidence="2" id="KW-1185">Reference proteome</keyword>
<proteinExistence type="predicted"/>
<protein>
    <submittedName>
        <fullName evidence="1">Uncharacterized protein</fullName>
    </submittedName>
</protein>
<organism evidence="1 2">
    <name type="scientific">Phlebiopsis gigantea (strain 11061_1 CR5-6)</name>
    <name type="common">White-rot fungus</name>
    <name type="synonym">Peniophora gigantea</name>
    <dbReference type="NCBI Taxonomy" id="745531"/>
    <lineage>
        <taxon>Eukaryota</taxon>
        <taxon>Fungi</taxon>
        <taxon>Dikarya</taxon>
        <taxon>Basidiomycota</taxon>
        <taxon>Agaricomycotina</taxon>
        <taxon>Agaricomycetes</taxon>
        <taxon>Polyporales</taxon>
        <taxon>Phanerochaetaceae</taxon>
        <taxon>Phlebiopsis</taxon>
    </lineage>
</organism>
<sequence length="115" mass="13016">MFTLFMSDLTTILKDWSTLRKLSVYPSFCTENTRWTLVDEAHLSSSLEEMDKKLSAACDNELPFLDNPDPPFFTEGYPTTLDDLCGPVYPGDQEEEVEQGIREALYVPCGRRAPG</sequence>
<reference evidence="1 2" key="1">
    <citation type="journal article" date="2014" name="PLoS Genet.">
        <title>Analysis of the Phlebiopsis gigantea genome, transcriptome and secretome provides insight into its pioneer colonization strategies of wood.</title>
        <authorList>
            <person name="Hori C."/>
            <person name="Ishida T."/>
            <person name="Igarashi K."/>
            <person name="Samejima M."/>
            <person name="Suzuki H."/>
            <person name="Master E."/>
            <person name="Ferreira P."/>
            <person name="Ruiz-Duenas F.J."/>
            <person name="Held B."/>
            <person name="Canessa P."/>
            <person name="Larrondo L.F."/>
            <person name="Schmoll M."/>
            <person name="Druzhinina I.S."/>
            <person name="Kubicek C.P."/>
            <person name="Gaskell J.A."/>
            <person name="Kersten P."/>
            <person name="St John F."/>
            <person name="Glasner J."/>
            <person name="Sabat G."/>
            <person name="Splinter BonDurant S."/>
            <person name="Syed K."/>
            <person name="Yadav J."/>
            <person name="Mgbeahuruike A.C."/>
            <person name="Kovalchuk A."/>
            <person name="Asiegbu F.O."/>
            <person name="Lackner G."/>
            <person name="Hoffmeister D."/>
            <person name="Rencoret J."/>
            <person name="Gutierrez A."/>
            <person name="Sun H."/>
            <person name="Lindquist E."/>
            <person name="Barry K."/>
            <person name="Riley R."/>
            <person name="Grigoriev I.V."/>
            <person name="Henrissat B."/>
            <person name="Kues U."/>
            <person name="Berka R.M."/>
            <person name="Martinez A.T."/>
            <person name="Covert S.F."/>
            <person name="Blanchette R.A."/>
            <person name="Cullen D."/>
        </authorList>
    </citation>
    <scope>NUCLEOTIDE SEQUENCE [LARGE SCALE GENOMIC DNA]</scope>
    <source>
        <strain evidence="1 2">11061_1 CR5-6</strain>
    </source>
</reference>
<gene>
    <name evidence="1" type="ORF">PHLGIDRAFT_400582</name>
</gene>
<dbReference type="EMBL" id="KN840442">
    <property type="protein sequence ID" value="KIP12076.1"/>
    <property type="molecule type" value="Genomic_DNA"/>
</dbReference>